<dbReference type="EMBL" id="JACOPP010000007">
    <property type="protein sequence ID" value="MBC5733534.1"/>
    <property type="molecule type" value="Genomic_DNA"/>
</dbReference>
<dbReference type="Gene3D" id="3.40.50.2300">
    <property type="match status" value="1"/>
</dbReference>
<comment type="caution">
    <text evidence="3">The sequence shown here is derived from an EMBL/GenBank/DDBJ whole genome shotgun (WGS) entry which is preliminary data.</text>
</comment>
<evidence type="ECO:0000313" key="4">
    <source>
        <dbReference type="Proteomes" id="UP000661435"/>
    </source>
</evidence>
<dbReference type="Pfam" id="PF02302">
    <property type="entry name" value="PTS_IIB"/>
    <property type="match status" value="1"/>
</dbReference>
<evidence type="ECO:0000259" key="2">
    <source>
        <dbReference type="Pfam" id="PF02302"/>
    </source>
</evidence>
<keyword evidence="3" id="KW-0762">Sugar transport</keyword>
<accession>A0A8J6MAA4</accession>
<dbReference type="GO" id="GO:0009401">
    <property type="term" value="P:phosphoenolpyruvate-dependent sugar phosphotransferase system"/>
    <property type="evidence" value="ECO:0007669"/>
    <property type="project" value="InterPro"/>
</dbReference>
<name>A0A8J6MAA4_9FIRM</name>
<dbReference type="Proteomes" id="UP000661435">
    <property type="component" value="Unassembled WGS sequence"/>
</dbReference>
<dbReference type="AlphaFoldDB" id="A0A8J6MAA4"/>
<organism evidence="3 4">
    <name type="scientific">Lawsonibacter hominis</name>
    <dbReference type="NCBI Taxonomy" id="2763053"/>
    <lineage>
        <taxon>Bacteria</taxon>
        <taxon>Bacillati</taxon>
        <taxon>Bacillota</taxon>
        <taxon>Clostridia</taxon>
        <taxon>Eubacteriales</taxon>
        <taxon>Oscillospiraceae</taxon>
        <taxon>Lawsonibacter</taxon>
    </lineage>
</organism>
<dbReference type="SUPFAM" id="SSF52794">
    <property type="entry name" value="PTS system IIB component-like"/>
    <property type="match status" value="1"/>
</dbReference>
<dbReference type="GO" id="GO:0008982">
    <property type="term" value="F:protein-N(PI)-phosphohistidine-sugar phosphotransferase activity"/>
    <property type="evidence" value="ECO:0007669"/>
    <property type="project" value="InterPro"/>
</dbReference>
<evidence type="ECO:0000313" key="3">
    <source>
        <dbReference type="EMBL" id="MBC5733534.1"/>
    </source>
</evidence>
<dbReference type="InterPro" id="IPR003501">
    <property type="entry name" value="PTS_EIIB_2/3"/>
</dbReference>
<gene>
    <name evidence="3" type="ORF">H8S57_07310</name>
</gene>
<protein>
    <submittedName>
        <fullName evidence="3">PTS sugar transporter subunit IIB</fullName>
    </submittedName>
</protein>
<reference evidence="3" key="1">
    <citation type="submission" date="2020-08" db="EMBL/GenBank/DDBJ databases">
        <title>Genome public.</title>
        <authorList>
            <person name="Liu C."/>
            <person name="Sun Q."/>
        </authorList>
    </citation>
    <scope>NUCLEOTIDE SEQUENCE</scope>
    <source>
        <strain evidence="3">NSJ-51</strain>
    </source>
</reference>
<dbReference type="RefSeq" id="WP_186907427.1">
    <property type="nucleotide sequence ID" value="NZ_JACOPP010000007.1"/>
</dbReference>
<keyword evidence="3" id="KW-0813">Transport</keyword>
<dbReference type="InterPro" id="IPR036095">
    <property type="entry name" value="PTS_EIIB-like_sf"/>
</dbReference>
<sequence length="105" mass="11285">MDVKSKKFNILACCAAGNGCCQLVSLKVKRVFTKLGLKCNVEANTVSVGKAIGQKYDVVYCGVALEPQFAAAKQKGAYVIPLKNIMSEAEIEEKTKLWLDTLAGA</sequence>
<keyword evidence="1" id="KW-0808">Transferase</keyword>
<feature type="domain" description="Phosphotransferase system EIIB component type 2/3" evidence="2">
    <location>
        <begin position="9"/>
        <end position="94"/>
    </location>
</feature>
<dbReference type="CDD" id="cd05563">
    <property type="entry name" value="PTS_IIB_ascorbate"/>
    <property type="match status" value="1"/>
</dbReference>
<keyword evidence="4" id="KW-1185">Reference proteome</keyword>
<proteinExistence type="predicted"/>
<evidence type="ECO:0000256" key="1">
    <source>
        <dbReference type="ARBA" id="ARBA00022679"/>
    </source>
</evidence>